<evidence type="ECO:0000313" key="1">
    <source>
        <dbReference type="EMBL" id="PVH90575.1"/>
    </source>
</evidence>
<reference evidence="1 2" key="1">
    <citation type="journal article" date="2018" name="Sci. Rep.">
        <title>Comparative genomics provides insights into the lifestyle and reveals functional heterogeneity of dark septate endophytic fungi.</title>
        <authorList>
            <person name="Knapp D.G."/>
            <person name="Nemeth J.B."/>
            <person name="Barry K."/>
            <person name="Hainaut M."/>
            <person name="Henrissat B."/>
            <person name="Johnson J."/>
            <person name="Kuo A."/>
            <person name="Lim J.H.P."/>
            <person name="Lipzen A."/>
            <person name="Nolan M."/>
            <person name="Ohm R.A."/>
            <person name="Tamas L."/>
            <person name="Grigoriev I.V."/>
            <person name="Spatafora J.W."/>
            <person name="Nagy L.G."/>
            <person name="Kovacs G.M."/>
        </authorList>
    </citation>
    <scope>NUCLEOTIDE SEQUENCE [LARGE SCALE GENOMIC DNA]</scope>
    <source>
        <strain evidence="1 2">DSE2036</strain>
    </source>
</reference>
<dbReference type="InterPro" id="IPR011990">
    <property type="entry name" value="TPR-like_helical_dom_sf"/>
</dbReference>
<feature type="non-terminal residue" evidence="1">
    <location>
        <position position="1"/>
    </location>
</feature>
<proteinExistence type="predicted"/>
<protein>
    <recommendedName>
        <fullName evidence="3">Kinesin light chain</fullName>
    </recommendedName>
</protein>
<dbReference type="STRING" id="97972.A0A2V1CXW4"/>
<keyword evidence="2" id="KW-1185">Reference proteome</keyword>
<evidence type="ECO:0000313" key="2">
    <source>
        <dbReference type="Proteomes" id="UP000244855"/>
    </source>
</evidence>
<dbReference type="EMBL" id="KZ806217">
    <property type="protein sequence ID" value="PVH90575.1"/>
    <property type="molecule type" value="Genomic_DNA"/>
</dbReference>
<name>A0A2V1CXW4_9PLEO</name>
<organism evidence="1 2">
    <name type="scientific">Periconia macrospinosa</name>
    <dbReference type="NCBI Taxonomy" id="97972"/>
    <lineage>
        <taxon>Eukaryota</taxon>
        <taxon>Fungi</taxon>
        <taxon>Dikarya</taxon>
        <taxon>Ascomycota</taxon>
        <taxon>Pezizomycotina</taxon>
        <taxon>Dothideomycetes</taxon>
        <taxon>Pleosporomycetidae</taxon>
        <taxon>Pleosporales</taxon>
        <taxon>Massarineae</taxon>
        <taxon>Periconiaceae</taxon>
        <taxon>Periconia</taxon>
    </lineage>
</organism>
<dbReference type="Gene3D" id="1.25.40.10">
    <property type="entry name" value="Tetratricopeptide repeat domain"/>
    <property type="match status" value="1"/>
</dbReference>
<accession>A0A2V1CXW4</accession>
<dbReference type="Proteomes" id="UP000244855">
    <property type="component" value="Unassembled WGS sequence"/>
</dbReference>
<gene>
    <name evidence="1" type="ORF">DM02DRAFT_547539</name>
</gene>
<dbReference type="Pfam" id="PF13374">
    <property type="entry name" value="TPR_10"/>
    <property type="match status" value="1"/>
</dbReference>
<sequence>REKKLGPEHPGTLLSVKNFGSVLSNQGKYEEAEAMHHRGLEGSEKVLRGVHPDTE</sequence>
<dbReference type="AlphaFoldDB" id="A0A2V1CXW4"/>
<dbReference type="OrthoDB" id="1658288at2759"/>
<evidence type="ECO:0008006" key="3">
    <source>
        <dbReference type="Google" id="ProtNLM"/>
    </source>
</evidence>
<dbReference type="SUPFAM" id="SSF48452">
    <property type="entry name" value="TPR-like"/>
    <property type="match status" value="1"/>
</dbReference>